<keyword evidence="2" id="KW-1133">Transmembrane helix</keyword>
<evidence type="ECO:0000313" key="4">
    <source>
        <dbReference type="Proteomes" id="UP000076154"/>
    </source>
</evidence>
<evidence type="ECO:0000256" key="1">
    <source>
        <dbReference type="SAM" id="MobiDB-lite"/>
    </source>
</evidence>
<keyword evidence="2" id="KW-0472">Membrane</keyword>
<dbReference type="OrthoDB" id="2850724at2759"/>
<dbReference type="AlphaFoldDB" id="A0A369K5H2"/>
<dbReference type="EMBL" id="LUEZ02000009">
    <property type="protein sequence ID" value="RDB29871.1"/>
    <property type="molecule type" value="Genomic_DNA"/>
</dbReference>
<feature type="region of interest" description="Disordered" evidence="1">
    <location>
        <begin position="1"/>
        <end position="24"/>
    </location>
</feature>
<evidence type="ECO:0000313" key="3">
    <source>
        <dbReference type="EMBL" id="RDB29871.1"/>
    </source>
</evidence>
<comment type="caution">
    <text evidence="3">The sequence shown here is derived from an EMBL/GenBank/DDBJ whole genome shotgun (WGS) entry which is preliminary data.</text>
</comment>
<feature type="transmembrane region" description="Helical" evidence="2">
    <location>
        <begin position="31"/>
        <end position="49"/>
    </location>
</feature>
<accession>A0A369K5H2</accession>
<keyword evidence="2" id="KW-0812">Transmembrane</keyword>
<sequence>MYPSLARRQFPSGSGANKFMGSGGPAGRNNVMLGVAALVGLTGLVYWWGYNDVDKRHRNDGSRKEGVIGEIIPQL</sequence>
<reference evidence="3" key="1">
    <citation type="submission" date="2018-04" db="EMBL/GenBank/DDBJ databases">
        <title>Whole genome sequencing of Hypsizygus marmoreus.</title>
        <authorList>
            <person name="Choi I.-G."/>
            <person name="Min B."/>
            <person name="Kim J.-G."/>
            <person name="Kim S."/>
            <person name="Oh Y.-L."/>
            <person name="Kong W.-S."/>
            <person name="Park H."/>
            <person name="Jeong J."/>
            <person name="Song E.-S."/>
        </authorList>
    </citation>
    <scope>NUCLEOTIDE SEQUENCE [LARGE SCALE GENOMIC DNA]</scope>
    <source>
        <strain evidence="3">51987-8</strain>
    </source>
</reference>
<gene>
    <name evidence="3" type="ORF">Hypma_013958</name>
</gene>
<organism evidence="3 4">
    <name type="scientific">Hypsizygus marmoreus</name>
    <name type="common">White beech mushroom</name>
    <name type="synonym">Agaricus marmoreus</name>
    <dbReference type="NCBI Taxonomy" id="39966"/>
    <lineage>
        <taxon>Eukaryota</taxon>
        <taxon>Fungi</taxon>
        <taxon>Dikarya</taxon>
        <taxon>Basidiomycota</taxon>
        <taxon>Agaricomycotina</taxon>
        <taxon>Agaricomycetes</taxon>
        <taxon>Agaricomycetidae</taxon>
        <taxon>Agaricales</taxon>
        <taxon>Tricholomatineae</taxon>
        <taxon>Lyophyllaceae</taxon>
        <taxon>Hypsizygus</taxon>
    </lineage>
</organism>
<dbReference type="Proteomes" id="UP000076154">
    <property type="component" value="Unassembled WGS sequence"/>
</dbReference>
<protein>
    <submittedName>
        <fullName evidence="3">Uncharacterized protein</fullName>
    </submittedName>
</protein>
<evidence type="ECO:0000256" key="2">
    <source>
        <dbReference type="SAM" id="Phobius"/>
    </source>
</evidence>
<name>A0A369K5H2_HYPMA</name>
<keyword evidence="4" id="KW-1185">Reference proteome</keyword>
<proteinExistence type="predicted"/>
<dbReference type="InParanoid" id="A0A369K5H2"/>